<dbReference type="Pfam" id="PF19680">
    <property type="entry name" value="DUF6182"/>
    <property type="match status" value="1"/>
</dbReference>
<dbReference type="Proteomes" id="UP001183410">
    <property type="component" value="Unassembled WGS sequence"/>
</dbReference>
<evidence type="ECO:0000313" key="2">
    <source>
        <dbReference type="Proteomes" id="UP001183410"/>
    </source>
</evidence>
<dbReference type="EMBL" id="JAVREO010000015">
    <property type="protein sequence ID" value="MDT0269245.1"/>
    <property type="molecule type" value="Genomic_DNA"/>
</dbReference>
<name>A0ABU2JW72_9ACTN</name>
<organism evidence="1 2">
    <name type="scientific">Streptomyces chisholmiae</name>
    <dbReference type="NCBI Taxonomy" id="3075540"/>
    <lineage>
        <taxon>Bacteria</taxon>
        <taxon>Bacillati</taxon>
        <taxon>Actinomycetota</taxon>
        <taxon>Actinomycetes</taxon>
        <taxon>Kitasatosporales</taxon>
        <taxon>Streptomycetaceae</taxon>
        <taxon>Streptomyces</taxon>
    </lineage>
</organism>
<proteinExistence type="predicted"/>
<reference evidence="2" key="1">
    <citation type="submission" date="2023-07" db="EMBL/GenBank/DDBJ databases">
        <title>30 novel species of actinomycetes from the DSMZ collection.</title>
        <authorList>
            <person name="Nouioui I."/>
        </authorList>
    </citation>
    <scope>NUCLEOTIDE SEQUENCE [LARGE SCALE GENOMIC DNA]</scope>
    <source>
        <strain evidence="2">DSM 44915</strain>
    </source>
</reference>
<comment type="caution">
    <text evidence="1">The sequence shown here is derived from an EMBL/GenBank/DDBJ whole genome shotgun (WGS) entry which is preliminary data.</text>
</comment>
<dbReference type="InterPro" id="IPR045754">
    <property type="entry name" value="DUF6182"/>
</dbReference>
<keyword evidence="2" id="KW-1185">Reference proteome</keyword>
<evidence type="ECO:0000313" key="1">
    <source>
        <dbReference type="EMBL" id="MDT0269245.1"/>
    </source>
</evidence>
<sequence length="255" mass="26959">MTSLVNPVARPAGRPSLSQDALLDAAVARVRAARPDLAARLDPADARALHAVRAGLAATADADPAEVLAVVVIGRLDLAAWVRDTCGLALALDAAAGAAWRRSFTRTVFLAGSPPNLRERFAFDRVAEDATVAWAGPAPRAATATLRRLLKSFEAPHELPAGPAVTVTVPGRPPGRPARRVVRVATARVPVAEALVHVNHLLTEAVLDGLVGPGDRLALRFVPRLTGDRFLALRVDTDVHRPDRLQAYAGLTEEV</sequence>
<protein>
    <submittedName>
        <fullName evidence="1">DUF6182 family protein</fullName>
    </submittedName>
</protein>
<dbReference type="RefSeq" id="WP_311669331.1">
    <property type="nucleotide sequence ID" value="NZ_JAVREO010000015.1"/>
</dbReference>
<accession>A0ABU2JW72</accession>
<gene>
    <name evidence="1" type="ORF">RM844_23450</name>
</gene>